<comment type="caution">
    <text evidence="2">The sequence shown here is derived from an EMBL/GenBank/DDBJ whole genome shotgun (WGS) entry which is preliminary data.</text>
</comment>
<gene>
    <name evidence="2" type="ORF">LJD61_02710</name>
</gene>
<dbReference type="NCBIfam" id="TIGR03936">
    <property type="entry name" value="sam_1_link_chp"/>
    <property type="match status" value="1"/>
</dbReference>
<organism evidence="2 3">
    <name type="scientific">Lutispora saccharofermentans</name>
    <dbReference type="NCBI Taxonomy" id="3024236"/>
    <lineage>
        <taxon>Bacteria</taxon>
        <taxon>Bacillati</taxon>
        <taxon>Bacillota</taxon>
        <taxon>Clostridia</taxon>
        <taxon>Lutisporales</taxon>
        <taxon>Lutisporaceae</taxon>
        <taxon>Lutispora</taxon>
    </lineage>
</organism>
<feature type="domain" description="DUF2344" evidence="1">
    <location>
        <begin position="4"/>
        <end position="191"/>
    </location>
</feature>
<accession>A0ABT1NBG1</accession>
<evidence type="ECO:0000313" key="2">
    <source>
        <dbReference type="EMBL" id="MCQ1528461.1"/>
    </source>
</evidence>
<evidence type="ECO:0000259" key="1">
    <source>
        <dbReference type="Pfam" id="PF10105"/>
    </source>
</evidence>
<protein>
    <submittedName>
        <fullName evidence="2">TIGR03936 family radical SAM-associated protein</fullName>
    </submittedName>
</protein>
<dbReference type="Pfam" id="PF10105">
    <property type="entry name" value="DUF2344"/>
    <property type="match status" value="1"/>
</dbReference>
<dbReference type="InterPro" id="IPR018768">
    <property type="entry name" value="DUF2344"/>
</dbReference>
<name>A0ABT1NBG1_9FIRM</name>
<dbReference type="Proteomes" id="UP001651880">
    <property type="component" value="Unassembled WGS sequence"/>
</dbReference>
<reference evidence="2 3" key="1">
    <citation type="submission" date="2021-10" db="EMBL/GenBank/DDBJ databases">
        <title>Lutispora strain m25 sp. nov., a thermophilic, non-spore-forming bacterium isolated from a lab-scale methanogenic bioreactor digesting anaerobic sludge.</title>
        <authorList>
            <person name="El Houari A."/>
            <person name="Mcdonald J."/>
        </authorList>
    </citation>
    <scope>NUCLEOTIDE SEQUENCE [LARGE SCALE GENOMIC DNA]</scope>
    <source>
        <strain evidence="3">m25</strain>
    </source>
</reference>
<keyword evidence="3" id="KW-1185">Reference proteome</keyword>
<evidence type="ECO:0000313" key="3">
    <source>
        <dbReference type="Proteomes" id="UP001651880"/>
    </source>
</evidence>
<proteinExistence type="predicted"/>
<sequence length="233" mass="26337">MINMRLKFIKGRETKYISHLDLLRTFQRALRRAHIPMAYSGGFNPHPEMSFASALGVGLASMGEYLDIGVNQQIPAEDVIMRLNAVLPMGLRVENAVVLKEKPRSGMALVSHARYNIYLRFEKAIDIEDCLRSFLAQDNILAVKQQPKKDFKTIEIDIKPMIREIKVLSQEGDEVVLDCVLASGSKANLKPELVLQALKKQIGDIFEDEKIERIDLYSDMEGELIPLLLIDNA</sequence>
<dbReference type="RefSeq" id="WP_255225943.1">
    <property type="nucleotide sequence ID" value="NZ_JAJEKE010000001.1"/>
</dbReference>
<dbReference type="EMBL" id="JAJEKE010000001">
    <property type="protein sequence ID" value="MCQ1528461.1"/>
    <property type="molecule type" value="Genomic_DNA"/>
</dbReference>